<evidence type="ECO:0000313" key="2">
    <source>
        <dbReference type="Proteomes" id="UP001372526"/>
    </source>
</evidence>
<proteinExistence type="predicted"/>
<keyword evidence="2" id="KW-1185">Reference proteome</keyword>
<organism evidence="1 2">
    <name type="scientific">Bacillus bruguierae</name>
    <dbReference type="NCBI Taxonomy" id="3127667"/>
    <lineage>
        <taxon>Bacteria</taxon>
        <taxon>Bacillati</taxon>
        <taxon>Bacillota</taxon>
        <taxon>Bacilli</taxon>
        <taxon>Bacillales</taxon>
        <taxon>Bacillaceae</taxon>
        <taxon>Bacillus</taxon>
    </lineage>
</organism>
<dbReference type="Proteomes" id="UP001372526">
    <property type="component" value="Unassembled WGS sequence"/>
</dbReference>
<dbReference type="EMBL" id="JBAWSX010000008">
    <property type="protein sequence ID" value="MEI4802644.1"/>
    <property type="molecule type" value="Genomic_DNA"/>
</dbReference>
<comment type="caution">
    <text evidence="1">The sequence shown here is derived from an EMBL/GenBank/DDBJ whole genome shotgun (WGS) entry which is preliminary data.</text>
</comment>
<gene>
    <name evidence="1" type="ORF">WAZ07_15220</name>
</gene>
<name>A0ABU8FIX6_9BACI</name>
<evidence type="ECO:0000313" key="1">
    <source>
        <dbReference type="EMBL" id="MEI4802644.1"/>
    </source>
</evidence>
<reference evidence="1 2" key="1">
    <citation type="submission" date="2024-01" db="EMBL/GenBank/DDBJ databases">
        <title>Seven novel Bacillus-like species.</title>
        <authorList>
            <person name="Liu G."/>
        </authorList>
    </citation>
    <scope>NUCLEOTIDE SEQUENCE [LARGE SCALE GENOMIC DNA]</scope>
    <source>
        <strain evidence="1 2">FJAT-51639</strain>
    </source>
</reference>
<protein>
    <submittedName>
        <fullName evidence="1">Uncharacterized protein</fullName>
    </submittedName>
</protein>
<sequence>MGKKRIAFLFLCFSVLLVVFFYPKGYSGKYVRWGDTVDSVNTGILEKNHIPYKIKENKVYIPEDAFNKAIMCCS</sequence>
<accession>A0ABU8FIX6</accession>